<evidence type="ECO:0000313" key="2">
    <source>
        <dbReference type="Proteomes" id="UP000308600"/>
    </source>
</evidence>
<sequence>MSDTQSSTPLDATPTTLNSLPNELLIKILEYLDDDLDLYRQSSVCRSLHHSALGVLFRRYDLEHKLARGSLSLTRQSPFILRCITSALFLNDFPKVSIQFDLDITKMLSELRMVKSIVSRSHRNEILVLKFSKMATMKWMASDHETPPRDFEEFTELLQGVVDAALERGCCYLMVESQSDSGYTHRPSTPSTSGAGIGNGIVAGPSTLSQTQRQVEGTQSTQVPPVPKKRRFTLFRQLRRTLSLKGKRKSVLEDSATPVSITNPSEEEPLSTRVQNSLDSDSPGSRVRRYSRAMQTKGTFNILAEVLLEPTWLDWTLPILNHSPITTLKIDTHHFSSSSSWNLSLPKIQMGHLESFELLGPKIDLNRVAIFLRQHATTLNKVILKFDSHSSESFIPTSNVMDVDFPKITYLALTPCCTPWFFNGATETSLPKLWTFEIASPTGGHFFHQVDESLKAISSFATLALAANSPSSPTDPIYPPGIYEPEADSEPKRKWLGVLSIEFMSSLGIVSWLKTHTKDPSVSPLNLIKLPTISELSLFPTTLESADNELFEHMPKFLGIFPGLQRLGVGVREEVAKQALELEKGYWMGVKKGCPLLEVVRFLSKSGAVGADEELVTVLVEDLLNGKAESLGSGSK</sequence>
<name>A0ACD3AQR9_9AGAR</name>
<evidence type="ECO:0000313" key="1">
    <source>
        <dbReference type="EMBL" id="TFK68140.1"/>
    </source>
</evidence>
<dbReference type="EMBL" id="ML208358">
    <property type="protein sequence ID" value="TFK68140.1"/>
    <property type="molecule type" value="Genomic_DNA"/>
</dbReference>
<organism evidence="1 2">
    <name type="scientific">Pluteus cervinus</name>
    <dbReference type="NCBI Taxonomy" id="181527"/>
    <lineage>
        <taxon>Eukaryota</taxon>
        <taxon>Fungi</taxon>
        <taxon>Dikarya</taxon>
        <taxon>Basidiomycota</taxon>
        <taxon>Agaricomycotina</taxon>
        <taxon>Agaricomycetes</taxon>
        <taxon>Agaricomycetidae</taxon>
        <taxon>Agaricales</taxon>
        <taxon>Pluteineae</taxon>
        <taxon>Pluteaceae</taxon>
        <taxon>Pluteus</taxon>
    </lineage>
</organism>
<gene>
    <name evidence="1" type="ORF">BDN72DRAFT_842144</name>
</gene>
<accession>A0ACD3AQR9</accession>
<keyword evidence="2" id="KW-1185">Reference proteome</keyword>
<protein>
    <submittedName>
        <fullName evidence="1">Uncharacterized protein</fullName>
    </submittedName>
</protein>
<reference evidence="1 2" key="1">
    <citation type="journal article" date="2019" name="Nat. Ecol. Evol.">
        <title>Megaphylogeny resolves global patterns of mushroom evolution.</title>
        <authorList>
            <person name="Varga T."/>
            <person name="Krizsan K."/>
            <person name="Foldi C."/>
            <person name="Dima B."/>
            <person name="Sanchez-Garcia M."/>
            <person name="Sanchez-Ramirez S."/>
            <person name="Szollosi G.J."/>
            <person name="Szarkandi J.G."/>
            <person name="Papp V."/>
            <person name="Albert L."/>
            <person name="Andreopoulos W."/>
            <person name="Angelini C."/>
            <person name="Antonin V."/>
            <person name="Barry K.W."/>
            <person name="Bougher N.L."/>
            <person name="Buchanan P."/>
            <person name="Buyck B."/>
            <person name="Bense V."/>
            <person name="Catcheside P."/>
            <person name="Chovatia M."/>
            <person name="Cooper J."/>
            <person name="Damon W."/>
            <person name="Desjardin D."/>
            <person name="Finy P."/>
            <person name="Geml J."/>
            <person name="Haridas S."/>
            <person name="Hughes K."/>
            <person name="Justo A."/>
            <person name="Karasinski D."/>
            <person name="Kautmanova I."/>
            <person name="Kiss B."/>
            <person name="Kocsube S."/>
            <person name="Kotiranta H."/>
            <person name="LaButti K.M."/>
            <person name="Lechner B.E."/>
            <person name="Liimatainen K."/>
            <person name="Lipzen A."/>
            <person name="Lukacs Z."/>
            <person name="Mihaltcheva S."/>
            <person name="Morgado L.N."/>
            <person name="Niskanen T."/>
            <person name="Noordeloos M.E."/>
            <person name="Ohm R.A."/>
            <person name="Ortiz-Santana B."/>
            <person name="Ovrebo C."/>
            <person name="Racz N."/>
            <person name="Riley R."/>
            <person name="Savchenko A."/>
            <person name="Shiryaev A."/>
            <person name="Soop K."/>
            <person name="Spirin V."/>
            <person name="Szebenyi C."/>
            <person name="Tomsovsky M."/>
            <person name="Tulloss R.E."/>
            <person name="Uehling J."/>
            <person name="Grigoriev I.V."/>
            <person name="Vagvolgyi C."/>
            <person name="Papp T."/>
            <person name="Martin F.M."/>
            <person name="Miettinen O."/>
            <person name="Hibbett D.S."/>
            <person name="Nagy L.G."/>
        </authorList>
    </citation>
    <scope>NUCLEOTIDE SEQUENCE [LARGE SCALE GENOMIC DNA]</scope>
    <source>
        <strain evidence="1 2">NL-1719</strain>
    </source>
</reference>
<proteinExistence type="predicted"/>
<dbReference type="Proteomes" id="UP000308600">
    <property type="component" value="Unassembled WGS sequence"/>
</dbReference>